<feature type="region of interest" description="Disordered" evidence="1">
    <location>
        <begin position="380"/>
        <end position="403"/>
    </location>
</feature>
<comment type="caution">
    <text evidence="4">The sequence shown here is derived from an EMBL/GenBank/DDBJ whole genome shotgun (WGS) entry which is preliminary data.</text>
</comment>
<evidence type="ECO:0008006" key="6">
    <source>
        <dbReference type="Google" id="ProtNLM"/>
    </source>
</evidence>
<dbReference type="InterPro" id="IPR051342">
    <property type="entry name" value="PDZ_scaffold"/>
</dbReference>
<feature type="domain" description="WW" evidence="2">
    <location>
        <begin position="698"/>
        <end position="731"/>
    </location>
</feature>
<keyword evidence="5" id="KW-1185">Reference proteome</keyword>
<dbReference type="SMART" id="SM00228">
    <property type="entry name" value="PDZ"/>
    <property type="match status" value="2"/>
</dbReference>
<evidence type="ECO:0000313" key="5">
    <source>
        <dbReference type="Proteomes" id="UP000823561"/>
    </source>
</evidence>
<feature type="domain" description="PDZ" evidence="3">
    <location>
        <begin position="189"/>
        <end position="260"/>
    </location>
</feature>
<proteinExistence type="predicted"/>
<dbReference type="GO" id="GO:0008286">
    <property type="term" value="P:insulin receptor signaling pathway"/>
    <property type="evidence" value="ECO:0007669"/>
    <property type="project" value="TreeGrafter"/>
</dbReference>
<evidence type="ECO:0000256" key="1">
    <source>
        <dbReference type="SAM" id="MobiDB-lite"/>
    </source>
</evidence>
<dbReference type="InterPro" id="IPR036020">
    <property type="entry name" value="WW_dom_sf"/>
</dbReference>
<evidence type="ECO:0000259" key="3">
    <source>
        <dbReference type="PROSITE" id="PS50106"/>
    </source>
</evidence>
<accession>A0AAV6H4B2</accession>
<organism evidence="4 5">
    <name type="scientific">Alosa alosa</name>
    <name type="common">allis shad</name>
    <dbReference type="NCBI Taxonomy" id="278164"/>
    <lineage>
        <taxon>Eukaryota</taxon>
        <taxon>Metazoa</taxon>
        <taxon>Chordata</taxon>
        <taxon>Craniata</taxon>
        <taxon>Vertebrata</taxon>
        <taxon>Euteleostomi</taxon>
        <taxon>Actinopterygii</taxon>
        <taxon>Neopterygii</taxon>
        <taxon>Teleostei</taxon>
        <taxon>Clupei</taxon>
        <taxon>Clupeiformes</taxon>
        <taxon>Clupeoidei</taxon>
        <taxon>Clupeidae</taxon>
        <taxon>Alosa</taxon>
    </lineage>
</organism>
<dbReference type="Gene3D" id="2.30.42.10">
    <property type="match status" value="2"/>
</dbReference>
<dbReference type="CDD" id="cd06692">
    <property type="entry name" value="PDZ1_GgSTXBP4-like"/>
    <property type="match status" value="1"/>
</dbReference>
<dbReference type="Pfam" id="PF00397">
    <property type="entry name" value="WW"/>
    <property type="match status" value="1"/>
</dbReference>
<dbReference type="PROSITE" id="PS01159">
    <property type="entry name" value="WW_DOMAIN_1"/>
    <property type="match status" value="1"/>
</dbReference>
<dbReference type="AlphaFoldDB" id="A0AAV6H4B2"/>
<dbReference type="SUPFAM" id="SSF50156">
    <property type="entry name" value="PDZ domain-like"/>
    <property type="match status" value="2"/>
</dbReference>
<feature type="compositionally biased region" description="Low complexity" evidence="1">
    <location>
        <begin position="149"/>
        <end position="159"/>
    </location>
</feature>
<dbReference type="PANTHER" id="PTHR19964:SF16">
    <property type="entry name" value="SYNTAXIN-BINDING PROTEIN 4"/>
    <property type="match status" value="1"/>
</dbReference>
<dbReference type="CDD" id="cd06698">
    <property type="entry name" value="PDZ1_hSTXBP4-PDZ2_GgSTXBP4-like"/>
    <property type="match status" value="1"/>
</dbReference>
<feature type="compositionally biased region" description="Pro residues" evidence="1">
    <location>
        <begin position="304"/>
        <end position="327"/>
    </location>
</feature>
<dbReference type="Pfam" id="PF00595">
    <property type="entry name" value="PDZ"/>
    <property type="match status" value="2"/>
</dbReference>
<dbReference type="Gene3D" id="2.20.70.10">
    <property type="match status" value="1"/>
</dbReference>
<dbReference type="SMART" id="SM00456">
    <property type="entry name" value="WW"/>
    <property type="match status" value="1"/>
</dbReference>
<feature type="compositionally biased region" description="Polar residues" evidence="1">
    <location>
        <begin position="468"/>
        <end position="488"/>
    </location>
</feature>
<protein>
    <recommendedName>
        <fullName evidence="6">Syntaxin binding protein 4</fullName>
    </recommendedName>
</protein>
<dbReference type="PROSITE" id="PS50020">
    <property type="entry name" value="WW_DOMAIN_2"/>
    <property type="match status" value="1"/>
</dbReference>
<feature type="domain" description="PDZ" evidence="3">
    <location>
        <begin position="34"/>
        <end position="120"/>
    </location>
</feature>
<dbReference type="SUPFAM" id="SSF51045">
    <property type="entry name" value="WW domain"/>
    <property type="match status" value="1"/>
</dbReference>
<feature type="region of interest" description="Disordered" evidence="1">
    <location>
        <begin position="278"/>
        <end position="333"/>
    </location>
</feature>
<feature type="region of interest" description="Disordered" evidence="1">
    <location>
        <begin position="460"/>
        <end position="495"/>
    </location>
</feature>
<gene>
    <name evidence="4" type="ORF">AALO_G00086490</name>
</gene>
<dbReference type="GO" id="GO:0031410">
    <property type="term" value="C:cytoplasmic vesicle"/>
    <property type="evidence" value="ECO:0007669"/>
    <property type="project" value="TreeGrafter"/>
</dbReference>
<dbReference type="Proteomes" id="UP000823561">
    <property type="component" value="Chromosome 6"/>
</dbReference>
<dbReference type="GO" id="GO:0019905">
    <property type="term" value="F:syntaxin binding"/>
    <property type="evidence" value="ECO:0007669"/>
    <property type="project" value="TreeGrafter"/>
</dbReference>
<dbReference type="PANTHER" id="PTHR19964">
    <property type="entry name" value="MULTIPLE PDZ DOMAIN PROTEIN"/>
    <property type="match status" value="1"/>
</dbReference>
<dbReference type="GO" id="GO:0061178">
    <property type="term" value="P:regulation of insulin secretion involved in cellular response to glucose stimulus"/>
    <property type="evidence" value="ECO:0007669"/>
    <property type="project" value="TreeGrafter"/>
</dbReference>
<dbReference type="InterPro" id="IPR001478">
    <property type="entry name" value="PDZ"/>
</dbReference>
<name>A0AAV6H4B2_9TELE</name>
<evidence type="ECO:0000313" key="4">
    <source>
        <dbReference type="EMBL" id="KAG5280226.1"/>
    </source>
</evidence>
<feature type="region of interest" description="Disordered" evidence="1">
    <location>
        <begin position="137"/>
        <end position="159"/>
    </location>
</feature>
<dbReference type="EMBL" id="JADWDJ010000006">
    <property type="protein sequence ID" value="KAG5280226.1"/>
    <property type="molecule type" value="Genomic_DNA"/>
</dbReference>
<reference evidence="4" key="1">
    <citation type="submission" date="2020-10" db="EMBL/GenBank/DDBJ databases">
        <title>Chromosome-scale genome assembly of the Allis shad, Alosa alosa.</title>
        <authorList>
            <person name="Margot Z."/>
            <person name="Christophe K."/>
            <person name="Cabau C."/>
            <person name="Louis A."/>
            <person name="Berthelot C."/>
            <person name="Parey E."/>
            <person name="Roest Crollius H."/>
            <person name="Montfort J."/>
            <person name="Robinson-Rechavi M."/>
            <person name="Bucao C."/>
            <person name="Bouchez O."/>
            <person name="Gislard M."/>
            <person name="Lluch J."/>
            <person name="Milhes M."/>
            <person name="Lampietro C."/>
            <person name="Lopez Roques C."/>
            <person name="Donnadieu C."/>
            <person name="Braasch I."/>
            <person name="Desvignes T."/>
            <person name="Postlethwait J."/>
            <person name="Bobe J."/>
            <person name="Guiguen Y."/>
        </authorList>
    </citation>
    <scope>NUCLEOTIDE SEQUENCE</scope>
    <source>
        <strain evidence="4">M-15738</strain>
        <tissue evidence="4">Blood</tissue>
    </source>
</reference>
<dbReference type="CDD" id="cd00201">
    <property type="entry name" value="WW"/>
    <property type="match status" value="1"/>
</dbReference>
<sequence length="766" mass="82720">MSLLPQSEAEHFDGLSLLYWTIMGPHGINRAVQRLDFTDCRRGLGVKITGGCRPETGEEFGIFIKRVLPGGVAAQDGRLRSGDLILDVNNINLSGVTNERAVEIIRAASASNHVSLLVARDDESRREFRVLMQKSSSSWYGKNTPPTPSAAKLADTASSSSSSASTSPLLLSPACTVPQTPPQAFSDCVIQLICVAKGTGLGLHIKGGTNRPEGPMVFIQEVMAGGDCQKDGRLKAGDQLISINKESCIGVTHEEAQNIIIRSKLRPDPTVEIAFIRRRSSSSSSGSGPHSPVFTSVAGGGALPRPPAPETLHPPPPLSTNPPPPSSLLPKVIPVTSTGSETLPTLTLSQVGDVCAKDNSAPVPPPVSVCSTVSSSEAAINLPSPTNQNTCNPSPASSPIPSRPLPLEKLELALEVLGLRPTEVQRQNLREKLRAAPGGGVAHGDFETITQELFRVQVEPAARRPEETQSVSDDLTSEASSRLQGSTSDSDDLEEMERLRKEHIEALREIKRLQDKLSESQNHYRQLMEELAKAKQEMKTLAEERCVLRGRVQEAEVAQREARGMEMDYEEVVHLLEAEIAEIKTKRVDASGPKDLQELRKKVAVLECQLRKTEAARKGFESTTRKLLTYMEAAQEFLAENPVPVRSYSPGGEGSKLGSASPIVGGARSGKKSMWTAAMLATEAREVTRSVKAILEADCLPNGWEEAYAADGVKYYVNILTQATSWSHPAASALGLYVSRQTSTYSSSQWKTNPQKTKACPLFSFC</sequence>
<feature type="compositionally biased region" description="Polar residues" evidence="1">
    <location>
        <begin position="383"/>
        <end position="392"/>
    </location>
</feature>
<dbReference type="PROSITE" id="PS50106">
    <property type="entry name" value="PDZ"/>
    <property type="match status" value="2"/>
</dbReference>
<evidence type="ECO:0000259" key="2">
    <source>
        <dbReference type="PROSITE" id="PS50020"/>
    </source>
</evidence>
<dbReference type="InterPro" id="IPR036034">
    <property type="entry name" value="PDZ_sf"/>
</dbReference>
<dbReference type="InterPro" id="IPR001202">
    <property type="entry name" value="WW_dom"/>
</dbReference>